<proteinExistence type="predicted"/>
<accession>A0A4Y9YLR6</accession>
<dbReference type="AlphaFoldDB" id="A0A4Y9YLR6"/>
<feature type="region of interest" description="Disordered" evidence="1">
    <location>
        <begin position="147"/>
        <end position="171"/>
    </location>
</feature>
<comment type="caution">
    <text evidence="2">The sequence shown here is derived from an EMBL/GenBank/DDBJ whole genome shotgun (WGS) entry which is preliminary data.</text>
</comment>
<gene>
    <name evidence="2" type="ORF">EVJ58_g3290</name>
</gene>
<feature type="region of interest" description="Disordered" evidence="1">
    <location>
        <begin position="68"/>
        <end position="125"/>
    </location>
</feature>
<feature type="region of interest" description="Disordered" evidence="1">
    <location>
        <begin position="1"/>
        <end position="25"/>
    </location>
</feature>
<evidence type="ECO:0000313" key="2">
    <source>
        <dbReference type="EMBL" id="TFY63365.1"/>
    </source>
</evidence>
<sequence>MMAALMTPRSRARSPPRPILKRDSYPAPLAEELPFTTCDYILSPHVHFPPTPHMSSLRFTHSPTTYDRAPIIVSPNGHLQLPKRGERKLHSPPANFDNERRGRSRSRSSSRERGGDSPEDVKGSYFHPRAFEACAPEPLEVPTTMLDIPSPPILVPDLSPSEESDDLVETPPDPSAMVAASIHALNPAFTAPSSAAKGDVRTNAGNRPQPRSPRRPKGRPSLRRSGAIVTFAPELDEGCLGGF</sequence>
<evidence type="ECO:0000313" key="3">
    <source>
        <dbReference type="Proteomes" id="UP000298390"/>
    </source>
</evidence>
<protein>
    <submittedName>
        <fullName evidence="2">Uncharacterized protein</fullName>
    </submittedName>
</protein>
<organism evidence="2 3">
    <name type="scientific">Rhodofomes roseus</name>
    <dbReference type="NCBI Taxonomy" id="34475"/>
    <lineage>
        <taxon>Eukaryota</taxon>
        <taxon>Fungi</taxon>
        <taxon>Dikarya</taxon>
        <taxon>Basidiomycota</taxon>
        <taxon>Agaricomycotina</taxon>
        <taxon>Agaricomycetes</taxon>
        <taxon>Polyporales</taxon>
        <taxon>Rhodofomes</taxon>
    </lineage>
</organism>
<feature type="compositionally biased region" description="Basic residues" evidence="1">
    <location>
        <begin position="212"/>
        <end position="222"/>
    </location>
</feature>
<name>A0A4Y9YLR6_9APHY</name>
<feature type="region of interest" description="Disordered" evidence="1">
    <location>
        <begin position="189"/>
        <end position="226"/>
    </location>
</feature>
<dbReference type="Proteomes" id="UP000298390">
    <property type="component" value="Unassembled WGS sequence"/>
</dbReference>
<dbReference type="EMBL" id="SEKV01000132">
    <property type="protein sequence ID" value="TFY63365.1"/>
    <property type="molecule type" value="Genomic_DNA"/>
</dbReference>
<evidence type="ECO:0000256" key="1">
    <source>
        <dbReference type="SAM" id="MobiDB-lite"/>
    </source>
</evidence>
<feature type="compositionally biased region" description="Basic and acidic residues" evidence="1">
    <location>
        <begin position="109"/>
        <end position="122"/>
    </location>
</feature>
<reference evidence="2 3" key="1">
    <citation type="submission" date="2019-01" db="EMBL/GenBank/DDBJ databases">
        <title>Genome sequencing of the rare red list fungi Fomitopsis rosea.</title>
        <authorList>
            <person name="Buettner E."/>
            <person name="Kellner H."/>
        </authorList>
    </citation>
    <scope>NUCLEOTIDE SEQUENCE [LARGE SCALE GENOMIC DNA]</scope>
    <source>
        <strain evidence="2 3">DSM 105464</strain>
    </source>
</reference>
<dbReference type="STRING" id="34475.A0A4Y9YLR6"/>